<dbReference type="Pfam" id="PF00589">
    <property type="entry name" value="Phage_integrase"/>
    <property type="match status" value="1"/>
</dbReference>
<dbReference type="PANTHER" id="PTHR30349:SF41">
    <property type="entry name" value="INTEGRASE_RECOMBINASE PROTEIN MJ0367-RELATED"/>
    <property type="match status" value="1"/>
</dbReference>
<sequence length="306" mass="36726">MYLEDILKEFLYHIDIQNYSKRTQKGYRNNNLAFIKYLHNEFQIDELEDVRTQHIKSYLMYLKNKGRKESYVNTILKSIRAFFNYCVEEGYITQKQNPCTNVKWMKEPKVLIKTFSDEEIVRMLNVYKMTTYMQARNKLILMMFIDTGIRATELCQLTHNDVFETTIRIHGKGNKHRYIYISPMLKKYMIKYERIKNAHFKDSIQEYNNYFLSYRGKPLTVEAVERVVKIAGEKAKVRKNIRCSPHTLRHCFAQQQLRNGLDLYSLSRLLGHEDIQITKRYLQSIEDEQIIEIGRNTSPLMNLKRR</sequence>
<dbReference type="Gene3D" id="1.10.443.10">
    <property type="entry name" value="Intergrase catalytic core"/>
    <property type="match status" value="1"/>
</dbReference>
<dbReference type="SUPFAM" id="SSF56349">
    <property type="entry name" value="DNA breaking-rejoining enzymes"/>
    <property type="match status" value="1"/>
</dbReference>
<dbReference type="CDD" id="cd00397">
    <property type="entry name" value="DNA_BRE_C"/>
    <property type="match status" value="1"/>
</dbReference>
<proteinExistence type="inferred from homology"/>
<dbReference type="GO" id="GO:0015074">
    <property type="term" value="P:DNA integration"/>
    <property type="evidence" value="ECO:0007669"/>
    <property type="project" value="UniProtKB-KW"/>
</dbReference>
<evidence type="ECO:0000259" key="7">
    <source>
        <dbReference type="PROSITE" id="PS51898"/>
    </source>
</evidence>
<comment type="function">
    <text evidence="1">Site-specific tyrosine recombinase, which acts by catalyzing the cutting and rejoining of the recombining DNA molecules.</text>
</comment>
<keyword evidence="3" id="KW-0229">DNA integration</keyword>
<name>A0A953IDC5_SYMTR</name>
<dbReference type="GO" id="GO:0003677">
    <property type="term" value="F:DNA binding"/>
    <property type="evidence" value="ECO:0007669"/>
    <property type="project" value="UniProtKB-UniRule"/>
</dbReference>
<dbReference type="Pfam" id="PF13495">
    <property type="entry name" value="Phage_int_SAM_4"/>
    <property type="match status" value="1"/>
</dbReference>
<accession>A0A953IDC5</accession>
<evidence type="ECO:0000256" key="2">
    <source>
        <dbReference type="ARBA" id="ARBA00008857"/>
    </source>
</evidence>
<evidence type="ECO:0000256" key="3">
    <source>
        <dbReference type="ARBA" id="ARBA00022908"/>
    </source>
</evidence>
<evidence type="ECO:0000256" key="1">
    <source>
        <dbReference type="ARBA" id="ARBA00003283"/>
    </source>
</evidence>
<dbReference type="InterPro" id="IPR013762">
    <property type="entry name" value="Integrase-like_cat_sf"/>
</dbReference>
<evidence type="ECO:0000256" key="4">
    <source>
        <dbReference type="ARBA" id="ARBA00023125"/>
    </source>
</evidence>
<dbReference type="PANTHER" id="PTHR30349">
    <property type="entry name" value="PHAGE INTEGRASE-RELATED"/>
    <property type="match status" value="1"/>
</dbReference>
<dbReference type="PROSITE" id="PS51900">
    <property type="entry name" value="CB"/>
    <property type="match status" value="1"/>
</dbReference>
<dbReference type="InterPro" id="IPR050090">
    <property type="entry name" value="Tyrosine_recombinase_XerCD"/>
</dbReference>
<feature type="domain" description="Tyr recombinase" evidence="7">
    <location>
        <begin position="110"/>
        <end position="295"/>
    </location>
</feature>
<dbReference type="EMBL" id="PIUK01000357">
    <property type="protein sequence ID" value="MBY6278141.1"/>
    <property type="molecule type" value="Genomic_DNA"/>
</dbReference>
<comment type="similarity">
    <text evidence="2">Belongs to the 'phage' integrase family.</text>
</comment>
<dbReference type="RefSeq" id="WP_273381593.1">
    <property type="nucleotide sequence ID" value="NZ_PIUK01000357.1"/>
</dbReference>
<feature type="domain" description="Core-binding (CB)" evidence="8">
    <location>
        <begin position="1"/>
        <end position="87"/>
    </location>
</feature>
<dbReference type="InterPro" id="IPR044068">
    <property type="entry name" value="CB"/>
</dbReference>
<evidence type="ECO:0000313" key="9">
    <source>
        <dbReference type="EMBL" id="MBY6278141.1"/>
    </source>
</evidence>
<dbReference type="Proteomes" id="UP000732377">
    <property type="component" value="Unassembled WGS sequence"/>
</dbReference>
<protein>
    <submittedName>
        <fullName evidence="9">Recombinase</fullName>
    </submittedName>
</protein>
<keyword evidence="4 6" id="KW-0238">DNA-binding</keyword>
<gene>
    <name evidence="9" type="ORF">CWE10_18580</name>
</gene>
<organism evidence="9 10">
    <name type="scientific">Symbiobacterium thermophilum</name>
    <dbReference type="NCBI Taxonomy" id="2734"/>
    <lineage>
        <taxon>Bacteria</taxon>
        <taxon>Bacillati</taxon>
        <taxon>Bacillota</taxon>
        <taxon>Clostridia</taxon>
        <taxon>Eubacteriales</taxon>
        <taxon>Symbiobacteriaceae</taxon>
        <taxon>Symbiobacterium</taxon>
    </lineage>
</organism>
<dbReference type="InterPro" id="IPR011010">
    <property type="entry name" value="DNA_brk_join_enz"/>
</dbReference>
<evidence type="ECO:0000256" key="6">
    <source>
        <dbReference type="PROSITE-ProRule" id="PRU01248"/>
    </source>
</evidence>
<dbReference type="InterPro" id="IPR010998">
    <property type="entry name" value="Integrase_recombinase_N"/>
</dbReference>
<dbReference type="Gene3D" id="1.10.150.130">
    <property type="match status" value="1"/>
</dbReference>
<evidence type="ECO:0000313" key="10">
    <source>
        <dbReference type="Proteomes" id="UP000732377"/>
    </source>
</evidence>
<dbReference type="GO" id="GO:0006310">
    <property type="term" value="P:DNA recombination"/>
    <property type="evidence" value="ECO:0007669"/>
    <property type="project" value="UniProtKB-KW"/>
</dbReference>
<dbReference type="AlphaFoldDB" id="A0A953IDC5"/>
<evidence type="ECO:0000256" key="5">
    <source>
        <dbReference type="ARBA" id="ARBA00023172"/>
    </source>
</evidence>
<comment type="caution">
    <text evidence="9">The sequence shown here is derived from an EMBL/GenBank/DDBJ whole genome shotgun (WGS) entry which is preliminary data.</text>
</comment>
<dbReference type="InterPro" id="IPR004107">
    <property type="entry name" value="Integrase_SAM-like_N"/>
</dbReference>
<dbReference type="PROSITE" id="PS51898">
    <property type="entry name" value="TYR_RECOMBINASE"/>
    <property type="match status" value="1"/>
</dbReference>
<keyword evidence="5" id="KW-0233">DNA recombination</keyword>
<dbReference type="InterPro" id="IPR002104">
    <property type="entry name" value="Integrase_catalytic"/>
</dbReference>
<reference evidence="9" key="1">
    <citation type="submission" date="2017-11" db="EMBL/GenBank/DDBJ databases">
        <title>Three new genomes from thermophilic consortium.</title>
        <authorList>
            <person name="Quaggio R."/>
            <person name="Amgarten D."/>
            <person name="Setubal J.C."/>
        </authorList>
    </citation>
    <scope>NUCLEOTIDE SEQUENCE</scope>
    <source>
        <strain evidence="9">ZCTH01-B2</strain>
    </source>
</reference>
<evidence type="ECO:0000259" key="8">
    <source>
        <dbReference type="PROSITE" id="PS51900"/>
    </source>
</evidence>